<feature type="region of interest" description="Disordered" evidence="1">
    <location>
        <begin position="1"/>
        <end position="96"/>
    </location>
</feature>
<evidence type="ECO:0000313" key="3">
    <source>
        <dbReference type="Proteomes" id="UP000743370"/>
    </source>
</evidence>
<dbReference type="EMBL" id="JABFOF010000009">
    <property type="protein sequence ID" value="KAG2380534.1"/>
    <property type="molecule type" value="Genomic_DNA"/>
</dbReference>
<sequence>MFDRSMREALSQPTRTSSSQLTSPHVRKASHDETVHPPPATGKQANENIKTIVMCETISQNPSGRGQKIHHKLGGRGGTNESDKGSNSVDRGSKGTLPLTIPRRVYQRHVPLGGQGLLLLVGKQTTSTRIASSPDSDLEAFNHNPTHAPTYPTPLKSFHKVGLESSSTGSSFPVDSAKHVPLDVVSPDSRQGQWESLGFPLSVPVLNRLFDAREDASKGSFPIRPPTSTRRPALAAGAARAVHRQSTGSGLRPPCPALRANPFPEYDRAWEALGPPDFQGLPGAHRTPRDVRCSSNRWTLPLAEPFPDSGILTRFPFGVRNESAIRRASPICTDDHSARAHAVGFVATATPCYSSGP</sequence>
<reference evidence="2 3" key="1">
    <citation type="submission" date="2020-05" db="EMBL/GenBank/DDBJ databases">
        <title>Vigna angularis (adzuki bean) Var. LongXiaoDou No. 4 denovo assembly.</title>
        <authorList>
            <person name="Xiang H."/>
        </authorList>
    </citation>
    <scope>NUCLEOTIDE SEQUENCE [LARGE SCALE GENOMIC DNA]</scope>
    <source>
        <tissue evidence="2">Leaf</tissue>
    </source>
</reference>
<evidence type="ECO:0000256" key="1">
    <source>
        <dbReference type="SAM" id="MobiDB-lite"/>
    </source>
</evidence>
<dbReference type="Proteomes" id="UP000743370">
    <property type="component" value="Unassembled WGS sequence"/>
</dbReference>
<feature type="compositionally biased region" description="Polar residues" evidence="1">
    <location>
        <begin position="11"/>
        <end position="23"/>
    </location>
</feature>
<proteinExistence type="predicted"/>
<organism evidence="2 3">
    <name type="scientific">Phaseolus angularis</name>
    <name type="common">Azuki bean</name>
    <name type="synonym">Vigna angularis</name>
    <dbReference type="NCBI Taxonomy" id="3914"/>
    <lineage>
        <taxon>Eukaryota</taxon>
        <taxon>Viridiplantae</taxon>
        <taxon>Streptophyta</taxon>
        <taxon>Embryophyta</taxon>
        <taxon>Tracheophyta</taxon>
        <taxon>Spermatophyta</taxon>
        <taxon>Magnoliopsida</taxon>
        <taxon>eudicotyledons</taxon>
        <taxon>Gunneridae</taxon>
        <taxon>Pentapetalae</taxon>
        <taxon>rosids</taxon>
        <taxon>fabids</taxon>
        <taxon>Fabales</taxon>
        <taxon>Fabaceae</taxon>
        <taxon>Papilionoideae</taxon>
        <taxon>50 kb inversion clade</taxon>
        <taxon>NPAAA clade</taxon>
        <taxon>indigoferoid/millettioid clade</taxon>
        <taxon>Phaseoleae</taxon>
        <taxon>Vigna</taxon>
    </lineage>
</organism>
<accession>A0A8T0JR19</accession>
<evidence type="ECO:0000313" key="2">
    <source>
        <dbReference type="EMBL" id="KAG2380534.1"/>
    </source>
</evidence>
<dbReference type="AlphaFoldDB" id="A0A8T0JR19"/>
<comment type="caution">
    <text evidence="2">The sequence shown here is derived from an EMBL/GenBank/DDBJ whole genome shotgun (WGS) entry which is preliminary data.</text>
</comment>
<protein>
    <submittedName>
        <fullName evidence="2">Uncharacterized protein</fullName>
    </submittedName>
</protein>
<name>A0A8T0JR19_PHAAN</name>
<gene>
    <name evidence="2" type="ORF">HKW66_Vig0173130</name>
</gene>